<dbReference type="PANTHER" id="PTHR43155">
    <property type="entry name" value="CYCLIC DI-GMP PHOSPHODIESTERASE PA4108-RELATED"/>
    <property type="match status" value="1"/>
</dbReference>
<keyword evidence="1" id="KW-0472">Membrane</keyword>
<dbReference type="InterPro" id="IPR006674">
    <property type="entry name" value="HD_domain"/>
</dbReference>
<dbReference type="SUPFAM" id="SSF55781">
    <property type="entry name" value="GAF domain-like"/>
    <property type="match status" value="6"/>
</dbReference>
<keyword evidence="1" id="KW-0812">Transmembrane</keyword>
<comment type="caution">
    <text evidence="4">The sequence shown here is derived from an EMBL/GenBank/DDBJ whole genome shotgun (WGS) entry which is preliminary data.</text>
</comment>
<dbReference type="PROSITE" id="PS51832">
    <property type="entry name" value="HD_GYP"/>
    <property type="match status" value="1"/>
</dbReference>
<evidence type="ECO:0000256" key="1">
    <source>
        <dbReference type="SAM" id="Phobius"/>
    </source>
</evidence>
<evidence type="ECO:0000313" key="5">
    <source>
        <dbReference type="Proteomes" id="UP000183085"/>
    </source>
</evidence>
<gene>
    <name evidence="4" type="ORF">AUJ95_08955</name>
</gene>
<organism evidence="4 5">
    <name type="scientific">Candidatus Desantisbacteria bacterium CG2_30_40_21</name>
    <dbReference type="NCBI Taxonomy" id="1817895"/>
    <lineage>
        <taxon>Bacteria</taxon>
        <taxon>Candidatus Desantisiibacteriota</taxon>
    </lineage>
</organism>
<dbReference type="SMART" id="SM00471">
    <property type="entry name" value="HDc"/>
    <property type="match status" value="1"/>
</dbReference>
<dbReference type="PANTHER" id="PTHR43155:SF2">
    <property type="entry name" value="CYCLIC DI-GMP PHOSPHODIESTERASE PA4108"/>
    <property type="match status" value="1"/>
</dbReference>
<dbReference type="SMART" id="SM00065">
    <property type="entry name" value="GAF"/>
    <property type="match status" value="6"/>
</dbReference>
<proteinExistence type="predicted"/>
<dbReference type="InterPro" id="IPR003018">
    <property type="entry name" value="GAF"/>
</dbReference>
<dbReference type="Gene3D" id="3.30.450.40">
    <property type="match status" value="6"/>
</dbReference>
<dbReference type="SUPFAM" id="SSF109604">
    <property type="entry name" value="HD-domain/PDEase-like"/>
    <property type="match status" value="1"/>
</dbReference>
<sequence length="1316" mass="147050">MKPILEQITLFLQHLRKHVYLKKTTKNELSKFDRLLNWSVGITAIGLSIFAGFFIRNLTFLIMSIFFLVVLLVLHNLILLRVRKEEQRSKEKADQLANLQEISMSLTSTLLLEEVFELLPGAGIKLAKVSACLVEIVDKKERLIPKSAIGINFSLSEIEQEEEKFLGKMIVQGKIPLPVDNLQQRLNLPIWIIEQGFKSYLGIPLKVRNEVIGVIEFFSSTPRIFSKEEIEILSILGTQAASALENARLYGVTKEALHKEITSSIALYKIEQSITSKIELDEQINTLIEGCVHATGVEKGSLWLIDDLSGDIVCKTIYPYEDKTGEIRLKMGEGIIGFVAKEGVLKNIPDLSHETGFINPFKTELKNCLSVPLLWKKDILGVINVFNKEDKFDKEDEKILSILASQAAMILKSAKLYKELKNAASALALLYEISKTINEGRSCQEVLGLILKKGIEMFDAKNGSIMLIDETSGDMNIRVAEGLSAEIIRTTRKRPGDGSIAGWVAEKEEPLLLIGKVKDSRFATVQQREHVKDAMCAPLKIKNKLIGVINISNQVGHENFTETNLNFLCTIANEISMVIETARLYEITVQRVSELSTFYVISNALSSVLNLQEVLKQILDRVTALIPDAMLTINTIDARSNTIQVIAYSGFKTGIKPLDEIILNERLKEVLRLPFTSRRPIVLQTVESISDIKPIISNMNAESLVLLPLIAKEHEVGILLIASMQPYTPSKEELRLLMSIAQAAAIAMENARLYGMLKKKVDELEGLQEIASKMSLSTNPRDILANSINIANHVIKSELGFLYLWDEDSGKFVAKVGQGKKRISEALFKSLKFKPDEGTIGWVASHNEILIIDDTRQDNRFIPFSEVSVKEIIAAPIVEDGKVKGIMEFFNKLSSDGFSEDDKRFLSILSNQIGIFLENTSSFEEIKRRALQLSAVHAINRMTSMVEVKNLINQVLELTAKVMRVKKSYYSSLLPPENIIKITGSYGLTYMEQEKEEKLSLGQGIAGRVIQNNTPVVINNVKDEPSLSDEEKAIYVEDSYLSVPMSIRGKVVGSLSVASKITDTGFDPQDVELLTTISSQAAIAIEYADVSNKLQKYSDEVTKLLTLIIEARDSFVRTHSDAVCKYATAIAKEMGLPQDEIDTINRAALLHDIGKIGIREGILLKPETELNSDEFRELKNHPFIGVQILKSLNFLAPIISLVYHHHELYDGSGYPDGLAGESIPNGARIISIADVFDKMVTSRGSYTGMSDEEATIVLRRGAGKKFDGVAVEAFVRIHSIVRREEIEKGRLRKRDVRDEGRKEIQVGNQTIWDRYA</sequence>
<dbReference type="Pfam" id="PF01590">
    <property type="entry name" value="GAF"/>
    <property type="match status" value="2"/>
</dbReference>
<accession>A0A1J5E0H7</accession>
<feature type="transmembrane region" description="Helical" evidence="1">
    <location>
        <begin position="61"/>
        <end position="82"/>
    </location>
</feature>
<dbReference type="CDD" id="cd00077">
    <property type="entry name" value="HDc"/>
    <property type="match status" value="1"/>
</dbReference>
<feature type="domain" description="HD-GYP" evidence="3">
    <location>
        <begin position="1094"/>
        <end position="1290"/>
    </location>
</feature>
<feature type="domain" description="HD" evidence="2">
    <location>
        <begin position="1116"/>
        <end position="1239"/>
    </location>
</feature>
<dbReference type="Pfam" id="PF13185">
    <property type="entry name" value="GAF_2"/>
    <property type="match status" value="4"/>
</dbReference>
<dbReference type="InterPro" id="IPR037522">
    <property type="entry name" value="HD_GYP_dom"/>
</dbReference>
<dbReference type="Pfam" id="PF13487">
    <property type="entry name" value="HD_5"/>
    <property type="match status" value="1"/>
</dbReference>
<keyword evidence="1" id="KW-1133">Transmembrane helix</keyword>
<feature type="transmembrane region" description="Helical" evidence="1">
    <location>
        <begin position="35"/>
        <end position="55"/>
    </location>
</feature>
<dbReference type="InterPro" id="IPR003607">
    <property type="entry name" value="HD/PDEase_dom"/>
</dbReference>
<name>A0A1J5E0H7_9BACT</name>
<dbReference type="EMBL" id="MNYI01000232">
    <property type="protein sequence ID" value="OIP36814.1"/>
    <property type="molecule type" value="Genomic_DNA"/>
</dbReference>
<protein>
    <submittedName>
        <fullName evidence="4">Uncharacterized protein</fullName>
    </submittedName>
</protein>
<evidence type="ECO:0000313" key="4">
    <source>
        <dbReference type="EMBL" id="OIP36814.1"/>
    </source>
</evidence>
<dbReference type="STRING" id="1817895.AUJ95_08955"/>
<evidence type="ECO:0000259" key="2">
    <source>
        <dbReference type="PROSITE" id="PS51831"/>
    </source>
</evidence>
<evidence type="ECO:0000259" key="3">
    <source>
        <dbReference type="PROSITE" id="PS51832"/>
    </source>
</evidence>
<dbReference type="InterPro" id="IPR006675">
    <property type="entry name" value="HDIG_dom"/>
</dbReference>
<dbReference type="NCBIfam" id="TIGR00277">
    <property type="entry name" value="HDIG"/>
    <property type="match status" value="1"/>
</dbReference>
<dbReference type="PROSITE" id="PS51831">
    <property type="entry name" value="HD"/>
    <property type="match status" value="1"/>
</dbReference>
<dbReference type="Gene3D" id="1.10.3210.10">
    <property type="entry name" value="Hypothetical protein af1432"/>
    <property type="match status" value="1"/>
</dbReference>
<reference evidence="4 5" key="1">
    <citation type="journal article" date="2016" name="Environ. Microbiol.">
        <title>Genomic resolution of a cold subsurface aquifer community provides metabolic insights for novel microbes adapted to high CO concentrations.</title>
        <authorList>
            <person name="Probst A.J."/>
            <person name="Castelle C.J."/>
            <person name="Singh A."/>
            <person name="Brown C.T."/>
            <person name="Anantharaman K."/>
            <person name="Sharon I."/>
            <person name="Hug L.A."/>
            <person name="Burstein D."/>
            <person name="Emerson J.B."/>
            <person name="Thomas B.C."/>
            <person name="Banfield J.F."/>
        </authorList>
    </citation>
    <scope>NUCLEOTIDE SEQUENCE [LARGE SCALE GENOMIC DNA]</scope>
    <source>
        <strain evidence="4">CG2_30_40_21</strain>
    </source>
</reference>
<dbReference type="Proteomes" id="UP000183085">
    <property type="component" value="Unassembled WGS sequence"/>
</dbReference>
<dbReference type="InterPro" id="IPR029016">
    <property type="entry name" value="GAF-like_dom_sf"/>
</dbReference>